<sequence>MTLEPDIWGPPYWFVLHTIALTYPYTPNEVIKKKYYEFYQNLPLFLPIEEIGNQFSVLLDTYPVTPYLDSRQSLMRWTHFIHNRVNASLRKPTLTFEEAMSHYYEHYKPKQVKDLTQLKRREKYVFLCFTILLIGLILFLYHK</sequence>
<dbReference type="GO" id="GO:0016971">
    <property type="term" value="F:flavin-dependent sulfhydryl oxidase activity"/>
    <property type="evidence" value="ECO:0007669"/>
    <property type="project" value="InterPro"/>
</dbReference>
<keyword evidence="5" id="KW-0560">Oxidoreductase</keyword>
<keyword evidence="3" id="KW-0285">Flavoprotein</keyword>
<proteinExistence type="predicted"/>
<evidence type="ECO:0000256" key="2">
    <source>
        <dbReference type="ARBA" id="ARBA00012512"/>
    </source>
</evidence>
<dbReference type="SUPFAM" id="SSF69000">
    <property type="entry name" value="FAD-dependent thiol oxidase"/>
    <property type="match status" value="1"/>
</dbReference>
<comment type="cofactor">
    <cofactor evidence="1">
        <name>FAD</name>
        <dbReference type="ChEBI" id="CHEBI:57692"/>
    </cofactor>
</comment>
<dbReference type="GO" id="GO:0050660">
    <property type="term" value="F:flavin adenine dinucleotide binding"/>
    <property type="evidence" value="ECO:0007669"/>
    <property type="project" value="TreeGrafter"/>
</dbReference>
<dbReference type="PANTHER" id="PTHR12645:SF0">
    <property type="entry name" value="FAD-LINKED SULFHYDRYL OXIDASE ALR"/>
    <property type="match status" value="1"/>
</dbReference>
<accession>A0A6C0JTQ1</accession>
<evidence type="ECO:0000256" key="5">
    <source>
        <dbReference type="ARBA" id="ARBA00023002"/>
    </source>
</evidence>
<evidence type="ECO:0000256" key="3">
    <source>
        <dbReference type="ARBA" id="ARBA00022630"/>
    </source>
</evidence>
<keyword evidence="7" id="KW-1133">Transmembrane helix</keyword>
<dbReference type="EMBL" id="MN740705">
    <property type="protein sequence ID" value="QHU09122.1"/>
    <property type="molecule type" value="Genomic_DNA"/>
</dbReference>
<keyword evidence="7" id="KW-0812">Transmembrane</keyword>
<dbReference type="InterPro" id="IPR039799">
    <property type="entry name" value="ALR/ERV"/>
</dbReference>
<dbReference type="InterPro" id="IPR017905">
    <property type="entry name" value="ERV/ALR_sulphydryl_oxidase"/>
</dbReference>
<feature type="transmembrane region" description="Helical" evidence="7">
    <location>
        <begin position="124"/>
        <end position="142"/>
    </location>
</feature>
<keyword evidence="7" id="KW-0472">Membrane</keyword>
<feature type="domain" description="ERV/ALR sulfhydryl oxidase" evidence="8">
    <location>
        <begin position="1"/>
        <end position="103"/>
    </location>
</feature>
<organism evidence="9">
    <name type="scientific">viral metagenome</name>
    <dbReference type="NCBI Taxonomy" id="1070528"/>
    <lineage>
        <taxon>unclassified sequences</taxon>
        <taxon>metagenomes</taxon>
        <taxon>organismal metagenomes</taxon>
    </lineage>
</organism>
<evidence type="ECO:0000256" key="7">
    <source>
        <dbReference type="SAM" id="Phobius"/>
    </source>
</evidence>
<dbReference type="GO" id="GO:0005739">
    <property type="term" value="C:mitochondrion"/>
    <property type="evidence" value="ECO:0007669"/>
    <property type="project" value="TreeGrafter"/>
</dbReference>
<evidence type="ECO:0000256" key="1">
    <source>
        <dbReference type="ARBA" id="ARBA00001974"/>
    </source>
</evidence>
<evidence type="ECO:0000259" key="8">
    <source>
        <dbReference type="PROSITE" id="PS51324"/>
    </source>
</evidence>
<protein>
    <recommendedName>
        <fullName evidence="2">thiol oxidase</fullName>
        <ecNumber evidence="2">1.8.3.2</ecNumber>
    </recommendedName>
</protein>
<dbReference type="PANTHER" id="PTHR12645">
    <property type="entry name" value="ALR/ERV"/>
    <property type="match status" value="1"/>
</dbReference>
<keyword evidence="4" id="KW-0274">FAD</keyword>
<dbReference type="Gene3D" id="1.20.120.310">
    <property type="entry name" value="ERV/ALR sulfhydryl oxidase domain"/>
    <property type="match status" value="1"/>
</dbReference>
<reference evidence="9" key="1">
    <citation type="journal article" date="2020" name="Nature">
        <title>Giant virus diversity and host interactions through global metagenomics.</title>
        <authorList>
            <person name="Schulz F."/>
            <person name="Roux S."/>
            <person name="Paez-Espino D."/>
            <person name="Jungbluth S."/>
            <person name="Walsh D.A."/>
            <person name="Denef V.J."/>
            <person name="McMahon K.D."/>
            <person name="Konstantinidis K.T."/>
            <person name="Eloe-Fadrosh E.A."/>
            <person name="Kyrpides N.C."/>
            <person name="Woyke T."/>
        </authorList>
    </citation>
    <scope>NUCLEOTIDE SEQUENCE</scope>
    <source>
        <strain evidence="9">GVMAG-S-1074260-58</strain>
    </source>
</reference>
<dbReference type="AlphaFoldDB" id="A0A6C0JTQ1"/>
<evidence type="ECO:0000256" key="6">
    <source>
        <dbReference type="ARBA" id="ARBA00023157"/>
    </source>
</evidence>
<dbReference type="PROSITE" id="PS51324">
    <property type="entry name" value="ERV_ALR"/>
    <property type="match status" value="1"/>
</dbReference>
<evidence type="ECO:0000256" key="4">
    <source>
        <dbReference type="ARBA" id="ARBA00022827"/>
    </source>
</evidence>
<keyword evidence="6" id="KW-1015">Disulfide bond</keyword>
<evidence type="ECO:0000313" key="9">
    <source>
        <dbReference type="EMBL" id="QHU09122.1"/>
    </source>
</evidence>
<dbReference type="EC" id="1.8.3.2" evidence="2"/>
<name>A0A6C0JTQ1_9ZZZZ</name>
<dbReference type="InterPro" id="IPR036774">
    <property type="entry name" value="ERV/ALR_sulphydryl_oxid_sf"/>
</dbReference>
<dbReference type="Pfam" id="PF04777">
    <property type="entry name" value="Evr1_Alr"/>
    <property type="match status" value="1"/>
</dbReference>